<evidence type="ECO:0000256" key="1">
    <source>
        <dbReference type="SAM" id="Phobius"/>
    </source>
</evidence>
<evidence type="ECO:0000313" key="3">
    <source>
        <dbReference type="Proteomes" id="UP000265520"/>
    </source>
</evidence>
<protein>
    <submittedName>
        <fullName evidence="2">Uncharacterized protein</fullName>
    </submittedName>
</protein>
<organism evidence="2 3">
    <name type="scientific">Trifolium medium</name>
    <dbReference type="NCBI Taxonomy" id="97028"/>
    <lineage>
        <taxon>Eukaryota</taxon>
        <taxon>Viridiplantae</taxon>
        <taxon>Streptophyta</taxon>
        <taxon>Embryophyta</taxon>
        <taxon>Tracheophyta</taxon>
        <taxon>Spermatophyta</taxon>
        <taxon>Magnoliopsida</taxon>
        <taxon>eudicotyledons</taxon>
        <taxon>Gunneridae</taxon>
        <taxon>Pentapetalae</taxon>
        <taxon>rosids</taxon>
        <taxon>fabids</taxon>
        <taxon>Fabales</taxon>
        <taxon>Fabaceae</taxon>
        <taxon>Papilionoideae</taxon>
        <taxon>50 kb inversion clade</taxon>
        <taxon>NPAAA clade</taxon>
        <taxon>Hologalegina</taxon>
        <taxon>IRL clade</taxon>
        <taxon>Trifolieae</taxon>
        <taxon>Trifolium</taxon>
    </lineage>
</organism>
<name>A0A392SRS8_9FABA</name>
<dbReference type="Proteomes" id="UP000265520">
    <property type="component" value="Unassembled WGS sequence"/>
</dbReference>
<proteinExistence type="predicted"/>
<keyword evidence="1" id="KW-0472">Membrane</keyword>
<accession>A0A392SRS8</accession>
<reference evidence="2 3" key="1">
    <citation type="journal article" date="2018" name="Front. Plant Sci.">
        <title>Red Clover (Trifolium pratense) and Zigzag Clover (T. medium) - A Picture of Genomic Similarities and Differences.</title>
        <authorList>
            <person name="Dluhosova J."/>
            <person name="Istvanek J."/>
            <person name="Nedelnik J."/>
            <person name="Repkova J."/>
        </authorList>
    </citation>
    <scope>NUCLEOTIDE SEQUENCE [LARGE SCALE GENOMIC DNA]</scope>
    <source>
        <strain evidence="3">cv. 10/8</strain>
        <tissue evidence="2">Leaf</tissue>
    </source>
</reference>
<keyword evidence="1" id="KW-1133">Transmembrane helix</keyword>
<sequence length="43" mass="4541">MEWWWWLEVWVLCGGLGGLVVGGRGGGVAGLVLVGWGLVMVVS</sequence>
<evidence type="ECO:0000313" key="2">
    <source>
        <dbReference type="EMBL" id="MCI50924.1"/>
    </source>
</evidence>
<dbReference type="EMBL" id="LXQA010424074">
    <property type="protein sequence ID" value="MCI50924.1"/>
    <property type="molecule type" value="Genomic_DNA"/>
</dbReference>
<keyword evidence="3" id="KW-1185">Reference proteome</keyword>
<keyword evidence="1" id="KW-0812">Transmembrane</keyword>
<feature type="non-terminal residue" evidence="2">
    <location>
        <position position="43"/>
    </location>
</feature>
<dbReference type="AlphaFoldDB" id="A0A392SRS8"/>
<comment type="caution">
    <text evidence="2">The sequence shown here is derived from an EMBL/GenBank/DDBJ whole genome shotgun (WGS) entry which is preliminary data.</text>
</comment>
<feature type="transmembrane region" description="Helical" evidence="1">
    <location>
        <begin position="20"/>
        <end position="42"/>
    </location>
</feature>